<dbReference type="SUPFAM" id="SSF51011">
    <property type="entry name" value="Glycosyl hydrolase domain"/>
    <property type="match status" value="1"/>
</dbReference>
<dbReference type="SMART" id="SM00642">
    <property type="entry name" value="Aamy"/>
    <property type="match status" value="1"/>
</dbReference>
<feature type="chain" id="PRO_5040229763" description="alpha-glucosidase" evidence="8">
    <location>
        <begin position="21"/>
        <end position="589"/>
    </location>
</feature>
<proteinExistence type="inferred from homology"/>
<evidence type="ECO:0000259" key="9">
    <source>
        <dbReference type="SMART" id="SM00642"/>
    </source>
</evidence>
<evidence type="ECO:0000256" key="1">
    <source>
        <dbReference type="ARBA" id="ARBA00001657"/>
    </source>
</evidence>
<evidence type="ECO:0000256" key="4">
    <source>
        <dbReference type="ARBA" id="ARBA00022729"/>
    </source>
</evidence>
<name>A0A9N9WN27_9DIPT</name>
<protein>
    <recommendedName>
        <fullName evidence="3">alpha-glucosidase</fullName>
        <ecNumber evidence="3">3.2.1.20</ecNumber>
    </recommendedName>
</protein>
<dbReference type="AlphaFoldDB" id="A0A9N9WN27"/>
<evidence type="ECO:0000256" key="5">
    <source>
        <dbReference type="ARBA" id="ARBA00022801"/>
    </source>
</evidence>
<dbReference type="Gene3D" id="3.90.400.10">
    <property type="entry name" value="Oligo-1,6-glucosidase, Domain 2"/>
    <property type="match status" value="1"/>
</dbReference>
<evidence type="ECO:0000313" key="10">
    <source>
        <dbReference type="EMBL" id="CAG9797541.1"/>
    </source>
</evidence>
<comment type="similarity">
    <text evidence="2">Belongs to the glycosyl hydrolase 13 family.</text>
</comment>
<evidence type="ECO:0000313" key="11">
    <source>
        <dbReference type="Proteomes" id="UP001153620"/>
    </source>
</evidence>
<accession>A0A9N9WN27</accession>
<dbReference type="InterPro" id="IPR017853">
    <property type="entry name" value="GH"/>
</dbReference>
<dbReference type="InterPro" id="IPR045857">
    <property type="entry name" value="O16G_dom_2"/>
</dbReference>
<dbReference type="PANTHER" id="PTHR10357:SF179">
    <property type="entry name" value="NEUTRAL AND BASIC AMINO ACID TRANSPORT PROTEIN RBAT"/>
    <property type="match status" value="1"/>
</dbReference>
<feature type="domain" description="Glycosyl hydrolase family 13 catalytic" evidence="9">
    <location>
        <begin position="33"/>
        <end position="423"/>
    </location>
</feature>
<evidence type="ECO:0000256" key="2">
    <source>
        <dbReference type="ARBA" id="ARBA00008061"/>
    </source>
</evidence>
<reference evidence="10" key="2">
    <citation type="submission" date="2022-10" db="EMBL/GenBank/DDBJ databases">
        <authorList>
            <consortium name="ENA_rothamsted_submissions"/>
            <consortium name="culmorum"/>
            <person name="King R."/>
        </authorList>
    </citation>
    <scope>NUCLEOTIDE SEQUENCE</scope>
</reference>
<comment type="catalytic activity">
    <reaction evidence="1">
        <text>Hydrolysis of terminal, non-reducing (1-&gt;4)-linked alpha-D-glucose residues with release of alpha-D-glucose.</text>
        <dbReference type="EC" id="3.2.1.20"/>
    </reaction>
</comment>
<dbReference type="Proteomes" id="UP001153620">
    <property type="component" value="Chromosome 1"/>
</dbReference>
<dbReference type="GO" id="GO:0005975">
    <property type="term" value="P:carbohydrate metabolic process"/>
    <property type="evidence" value="ECO:0007669"/>
    <property type="project" value="InterPro"/>
</dbReference>
<dbReference type="Gene3D" id="3.20.20.80">
    <property type="entry name" value="Glycosidases"/>
    <property type="match status" value="1"/>
</dbReference>
<dbReference type="PANTHER" id="PTHR10357">
    <property type="entry name" value="ALPHA-AMYLASE FAMILY MEMBER"/>
    <property type="match status" value="1"/>
</dbReference>
<keyword evidence="7" id="KW-0326">Glycosidase</keyword>
<sequence length="589" mass="67301">MVLIKGLVILFLCTTSLVHSQKDDWWKSATIYQIAPLSFKDTTGDGKGDIQGIISKLDYIADTGIEPFHAKMRLGSIDVILVSPFFQTQMIDFAYDISNYIEVDSIFGTMQDVEELFSKAKAKGLRVILDFVPNHTSNKHEWFIKSEVGTDGYKDFYIWHDGAKQINEGRNLPPNSWQSEYGGSSWTWSPMREAYYYHKFAKEQPDLNLGEELVVQKLNEVLKFWLDKGADGFRLDASSQLFEDPSFLDKPDKMNDLPQTYELIERWRKFLDDYSQTESKILIPQIWNAPIDDLMRYYVSEDGTQRAQVPMNFMLINELNKNSTASDYKRVIEKYLNALPTGAIANWFLGSHDHNRVASRMGRDRIDGLMILLQTLPGISFTYYGDEIGMEDNMDISWEDTVDVQACNADKDSYQPLSRDVARTPFQWDTTENSGFTSGKSWLPVHSGYVENNLESQMSANKSHYKLFKELTALRKNATLALGDIEIKVLGNNTLAYSRTYEKVSYLIVINLNNQTEVVNASGFKAKLNEESKIRIASTNSKHEIDEIVNLSNLQLTPYDAIIIEYYSSATKVTLSLLAVMMIIIKIFL</sequence>
<dbReference type="EMBL" id="OU895877">
    <property type="protein sequence ID" value="CAG9797541.1"/>
    <property type="molecule type" value="Genomic_DNA"/>
</dbReference>
<dbReference type="OrthoDB" id="1740265at2759"/>
<organism evidence="10 11">
    <name type="scientific">Chironomus riparius</name>
    <dbReference type="NCBI Taxonomy" id="315576"/>
    <lineage>
        <taxon>Eukaryota</taxon>
        <taxon>Metazoa</taxon>
        <taxon>Ecdysozoa</taxon>
        <taxon>Arthropoda</taxon>
        <taxon>Hexapoda</taxon>
        <taxon>Insecta</taxon>
        <taxon>Pterygota</taxon>
        <taxon>Neoptera</taxon>
        <taxon>Endopterygota</taxon>
        <taxon>Diptera</taxon>
        <taxon>Nematocera</taxon>
        <taxon>Chironomoidea</taxon>
        <taxon>Chironomidae</taxon>
        <taxon>Chironominae</taxon>
        <taxon>Chironomus</taxon>
    </lineage>
</organism>
<evidence type="ECO:0000256" key="3">
    <source>
        <dbReference type="ARBA" id="ARBA00012741"/>
    </source>
</evidence>
<evidence type="ECO:0000256" key="7">
    <source>
        <dbReference type="ARBA" id="ARBA00023295"/>
    </source>
</evidence>
<feature type="signal peptide" evidence="8">
    <location>
        <begin position="1"/>
        <end position="20"/>
    </location>
</feature>
<dbReference type="Pfam" id="PF00128">
    <property type="entry name" value="Alpha-amylase"/>
    <property type="match status" value="1"/>
</dbReference>
<evidence type="ECO:0000256" key="8">
    <source>
        <dbReference type="SAM" id="SignalP"/>
    </source>
</evidence>
<dbReference type="FunFam" id="3.90.400.10:FF:000001">
    <property type="entry name" value="Maltase A3, isoform A"/>
    <property type="match status" value="1"/>
</dbReference>
<dbReference type="Gene3D" id="2.60.40.1180">
    <property type="entry name" value="Golgi alpha-mannosidase II"/>
    <property type="match status" value="1"/>
</dbReference>
<dbReference type="GO" id="GO:0004558">
    <property type="term" value="F:alpha-1,4-glucosidase activity"/>
    <property type="evidence" value="ECO:0007669"/>
    <property type="project" value="UniProtKB-EC"/>
</dbReference>
<evidence type="ECO:0000256" key="6">
    <source>
        <dbReference type="ARBA" id="ARBA00023180"/>
    </source>
</evidence>
<keyword evidence="4 8" id="KW-0732">Signal</keyword>
<dbReference type="EC" id="3.2.1.20" evidence="3"/>
<keyword evidence="5" id="KW-0378">Hydrolase</keyword>
<dbReference type="InterPro" id="IPR006047">
    <property type="entry name" value="GH13_cat_dom"/>
</dbReference>
<gene>
    <name evidence="10" type="ORF">CHIRRI_LOCUS539</name>
</gene>
<keyword evidence="11" id="KW-1185">Reference proteome</keyword>
<dbReference type="InterPro" id="IPR013780">
    <property type="entry name" value="Glyco_hydro_b"/>
</dbReference>
<dbReference type="SUPFAM" id="SSF51445">
    <property type="entry name" value="(Trans)glycosidases"/>
    <property type="match status" value="1"/>
</dbReference>
<reference evidence="10" key="1">
    <citation type="submission" date="2022-01" db="EMBL/GenBank/DDBJ databases">
        <authorList>
            <person name="King R."/>
        </authorList>
    </citation>
    <scope>NUCLEOTIDE SEQUENCE</scope>
</reference>
<keyword evidence="6" id="KW-0325">Glycoprotein</keyword>